<evidence type="ECO:0000313" key="1">
    <source>
        <dbReference type="EMBL" id="AET58312.1"/>
    </source>
</evidence>
<reference evidence="1 2" key="3">
    <citation type="journal article" date="2012" name="J. Bacteriol.">
        <title>Genome Sequence of Paenibacillus terrae HPL-003, a Xylanase-Producing Bacterium Isolated from Soil Found in Forest Residue.</title>
        <authorList>
            <person name="Shin S.H."/>
            <person name="Kim S."/>
            <person name="Kim J.Y."/>
            <person name="Song H.Y."/>
            <person name="Cho S.J."/>
            <person name="Kim D.R."/>
            <person name="Lee K.I."/>
            <person name="Lim H.K."/>
            <person name="Park N.J."/>
            <person name="Hwang I.T."/>
            <person name="Yang K.S."/>
        </authorList>
    </citation>
    <scope>NUCLEOTIDE SEQUENCE [LARGE SCALE GENOMIC DNA]</scope>
    <source>
        <strain evidence="1 2">HPL-003</strain>
    </source>
</reference>
<accession>G7VVW0</accession>
<name>G7VVW0_PAETH</name>
<organism evidence="1 2">
    <name type="scientific">Paenibacillus terrae (strain HPL-003)</name>
    <dbReference type="NCBI Taxonomy" id="985665"/>
    <lineage>
        <taxon>Bacteria</taxon>
        <taxon>Bacillati</taxon>
        <taxon>Bacillota</taxon>
        <taxon>Bacilli</taxon>
        <taxon>Bacillales</taxon>
        <taxon>Paenibacillaceae</taxon>
        <taxon>Paenibacillus</taxon>
    </lineage>
</organism>
<dbReference type="EMBL" id="CP003107">
    <property type="protein sequence ID" value="AET58312.1"/>
    <property type="molecule type" value="Genomic_DNA"/>
</dbReference>
<protein>
    <submittedName>
        <fullName evidence="1">Uncharacterized protein</fullName>
    </submittedName>
</protein>
<proteinExistence type="predicted"/>
<reference evidence="2" key="1">
    <citation type="submission" date="2011-11" db="EMBL/GenBank/DDBJ databases">
        <title>Complete sequence of Paenibacillus terrae HPL-003.</title>
        <authorList>
            <person name="Shin S.H."/>
            <person name="Kim S."/>
            <person name="Kim J.Y."/>
        </authorList>
    </citation>
    <scope>NUCLEOTIDE SEQUENCE [LARGE SCALE GENOMIC DNA]</scope>
    <source>
        <strain evidence="2">HPL-003</strain>
    </source>
</reference>
<dbReference type="STRING" id="985665.HPL003_07745"/>
<gene>
    <name evidence="1" type="ordered locus">HPL003_07745</name>
</gene>
<dbReference type="HOGENOM" id="CLU_2451859_0_0_9"/>
<sequence length="89" mass="10117">MGAWEINPAVILHAFYGIQDLLKKKQSHHAEKWTFFLSCGYNRPTNSNGFPSISGQIASLSESVGDRKRLCRERALVITIRFQADVAWH</sequence>
<dbReference type="KEGG" id="pta:HPL003_07745"/>
<evidence type="ECO:0000313" key="2">
    <source>
        <dbReference type="Proteomes" id="UP000005876"/>
    </source>
</evidence>
<dbReference type="AlphaFoldDB" id="G7VVW0"/>
<reference key="2">
    <citation type="submission" date="2011-11" db="EMBL/GenBank/DDBJ databases">
        <authorList>
            <person name="Shin S.H."/>
            <person name="Kim S."/>
            <person name="Kim J.Y."/>
        </authorList>
    </citation>
    <scope>NUCLEOTIDE SEQUENCE</scope>
    <source>
        <strain>HPL-003</strain>
    </source>
</reference>
<dbReference type="Proteomes" id="UP000005876">
    <property type="component" value="Chromosome"/>
</dbReference>